<evidence type="ECO:0000256" key="1">
    <source>
        <dbReference type="SAM" id="MobiDB-lite"/>
    </source>
</evidence>
<dbReference type="Gene3D" id="3.30.530.20">
    <property type="match status" value="1"/>
</dbReference>
<feature type="domain" description="DUF3074" evidence="2">
    <location>
        <begin position="119"/>
        <end position="323"/>
    </location>
</feature>
<dbReference type="Proteomes" id="UP000799640">
    <property type="component" value="Unassembled WGS sequence"/>
</dbReference>
<organism evidence="3 4">
    <name type="scientific">Trichodelitschia bisporula</name>
    <dbReference type="NCBI Taxonomy" id="703511"/>
    <lineage>
        <taxon>Eukaryota</taxon>
        <taxon>Fungi</taxon>
        <taxon>Dikarya</taxon>
        <taxon>Ascomycota</taxon>
        <taxon>Pezizomycotina</taxon>
        <taxon>Dothideomycetes</taxon>
        <taxon>Dothideomycetes incertae sedis</taxon>
        <taxon>Phaeotrichales</taxon>
        <taxon>Phaeotrichaceae</taxon>
        <taxon>Trichodelitschia</taxon>
    </lineage>
</organism>
<dbReference type="SUPFAM" id="SSF55961">
    <property type="entry name" value="Bet v1-like"/>
    <property type="match status" value="1"/>
</dbReference>
<dbReference type="InterPro" id="IPR023393">
    <property type="entry name" value="START-like_dom_sf"/>
</dbReference>
<dbReference type="AlphaFoldDB" id="A0A6G1HWE7"/>
<evidence type="ECO:0000313" key="3">
    <source>
        <dbReference type="EMBL" id="KAF2400383.1"/>
    </source>
</evidence>
<proteinExistence type="predicted"/>
<evidence type="ECO:0000259" key="2">
    <source>
        <dbReference type="Pfam" id="PF11274"/>
    </source>
</evidence>
<dbReference type="PANTHER" id="PTHR19308:SF14">
    <property type="entry name" value="START DOMAIN-CONTAINING PROTEIN"/>
    <property type="match status" value="1"/>
</dbReference>
<dbReference type="EMBL" id="ML996695">
    <property type="protein sequence ID" value="KAF2400383.1"/>
    <property type="molecule type" value="Genomic_DNA"/>
</dbReference>
<feature type="region of interest" description="Disordered" evidence="1">
    <location>
        <begin position="501"/>
        <end position="576"/>
    </location>
</feature>
<protein>
    <recommendedName>
        <fullName evidence="2">DUF3074 domain-containing protein</fullName>
    </recommendedName>
</protein>
<dbReference type="InterPro" id="IPR051213">
    <property type="entry name" value="START_lipid_transfer"/>
</dbReference>
<feature type="compositionally biased region" description="Low complexity" evidence="1">
    <location>
        <begin position="422"/>
        <end position="436"/>
    </location>
</feature>
<feature type="compositionally biased region" description="Low complexity" evidence="1">
    <location>
        <begin position="475"/>
        <end position="484"/>
    </location>
</feature>
<evidence type="ECO:0000313" key="4">
    <source>
        <dbReference type="Proteomes" id="UP000799640"/>
    </source>
</evidence>
<keyword evidence="4" id="KW-1185">Reference proteome</keyword>
<feature type="region of interest" description="Disordered" evidence="1">
    <location>
        <begin position="422"/>
        <end position="488"/>
    </location>
</feature>
<dbReference type="Pfam" id="PF11274">
    <property type="entry name" value="DUF3074"/>
    <property type="match status" value="1"/>
</dbReference>
<dbReference type="InterPro" id="IPR024500">
    <property type="entry name" value="DUF3074"/>
</dbReference>
<reference evidence="3" key="1">
    <citation type="journal article" date="2020" name="Stud. Mycol.">
        <title>101 Dothideomycetes genomes: a test case for predicting lifestyles and emergence of pathogens.</title>
        <authorList>
            <person name="Haridas S."/>
            <person name="Albert R."/>
            <person name="Binder M."/>
            <person name="Bloem J."/>
            <person name="Labutti K."/>
            <person name="Salamov A."/>
            <person name="Andreopoulos B."/>
            <person name="Baker S."/>
            <person name="Barry K."/>
            <person name="Bills G."/>
            <person name="Bluhm B."/>
            <person name="Cannon C."/>
            <person name="Castanera R."/>
            <person name="Culley D."/>
            <person name="Daum C."/>
            <person name="Ezra D."/>
            <person name="Gonzalez J."/>
            <person name="Henrissat B."/>
            <person name="Kuo A."/>
            <person name="Liang C."/>
            <person name="Lipzen A."/>
            <person name="Lutzoni F."/>
            <person name="Magnuson J."/>
            <person name="Mondo S."/>
            <person name="Nolan M."/>
            <person name="Ohm R."/>
            <person name="Pangilinan J."/>
            <person name="Park H.-J."/>
            <person name="Ramirez L."/>
            <person name="Alfaro M."/>
            <person name="Sun H."/>
            <person name="Tritt A."/>
            <person name="Yoshinaga Y."/>
            <person name="Zwiers L.-H."/>
            <person name="Turgeon B."/>
            <person name="Goodwin S."/>
            <person name="Spatafora J."/>
            <person name="Crous P."/>
            <person name="Grigoriev I."/>
        </authorList>
    </citation>
    <scope>NUCLEOTIDE SEQUENCE</scope>
    <source>
        <strain evidence="3">CBS 262.69</strain>
    </source>
</reference>
<feature type="region of interest" description="Disordered" evidence="1">
    <location>
        <begin position="636"/>
        <end position="655"/>
    </location>
</feature>
<name>A0A6G1HWE7_9PEZI</name>
<gene>
    <name evidence="3" type="ORF">EJ06DRAFT_428120</name>
</gene>
<accession>A0A6G1HWE7</accession>
<feature type="compositionally biased region" description="Basic and acidic residues" evidence="1">
    <location>
        <begin position="345"/>
        <end position="358"/>
    </location>
</feature>
<dbReference type="OrthoDB" id="5403181at2759"/>
<feature type="region of interest" description="Disordered" evidence="1">
    <location>
        <begin position="345"/>
        <end position="375"/>
    </location>
</feature>
<feature type="compositionally biased region" description="Polar residues" evidence="1">
    <location>
        <begin position="437"/>
        <end position="463"/>
    </location>
</feature>
<dbReference type="PANTHER" id="PTHR19308">
    <property type="entry name" value="PHOSPHATIDYLCHOLINE TRANSFER PROTEIN"/>
    <property type="match status" value="1"/>
</dbReference>
<sequence length="655" mass="73538">MSDLRESLQVLRPRDWSEIPIDTLDTLLRDIFSHARNIVDSVPPPPGGMDFASSHRILTSVNSAASAADMVPSPARPPPPDENCMAMRKAWGKPIKLGLNTDYGASMYKMAGHDRHGAWFARTSVHEGMGFTKWKKAMEREHAESLKVKGGPGEGAVRGLGCDNRLESLVVDGVGRLEVIQLSAQFPGPVTPREFLTLLLIQDWEMNDPQPAARYYMTVSIPTEHPGAPPRDGLVRGYYESVEMIREIPLAPYKPNSKASKNNSEFAGMRRYEYAEDDDPETNPVQWIMITRSDPGGGIPRFMVERNTPASIVDGMGKFLNWACSLEEIPPEDEDLEAAPSPYLEKRESALDSRRSSYVDDGPSDFVTPQEKTAEELFPPRTGVINYLANAAQFAIDNYAPNLVHNGLTSLIAESQSVENESLSSSDSTSTSSFKSFNTQPSHVDKTPQNPFSPVSTDLNLSLKSRPDSLHSDNTTGTTGTIGTMASNRKIDKELAKLEAKRQALDKSMEKTRQRHETRAAEASKKSERDAERAKARLEKETRKREEKHAKELRRLEEKREREERRAEEKRRKAVEKDEVLRVERERDEVKRELGGLKDEVELLRELVKTLQRENTWLAKKVGDLGGTESLREWREKKGAMRTEATQGSEEKVEV</sequence>